<organism evidence="2 3">
    <name type="scientific">Tremella mesenterica</name>
    <name type="common">Jelly fungus</name>
    <dbReference type="NCBI Taxonomy" id="5217"/>
    <lineage>
        <taxon>Eukaryota</taxon>
        <taxon>Fungi</taxon>
        <taxon>Dikarya</taxon>
        <taxon>Basidiomycota</taxon>
        <taxon>Agaricomycotina</taxon>
        <taxon>Tremellomycetes</taxon>
        <taxon>Tremellales</taxon>
        <taxon>Tremellaceae</taxon>
        <taxon>Tremella</taxon>
    </lineage>
</organism>
<dbReference type="VEuPathDB" id="FungiDB:TREMEDRAFT_59766"/>
<name>A0A4Q1BL98_TREME</name>
<evidence type="ECO:0000313" key="2">
    <source>
        <dbReference type="EMBL" id="RXK38565.1"/>
    </source>
</evidence>
<accession>A0A4Q1BL98</accession>
<comment type="caution">
    <text evidence="2">The sequence shown here is derived from an EMBL/GenBank/DDBJ whole genome shotgun (WGS) entry which is preliminary data.</text>
</comment>
<proteinExistence type="predicted"/>
<dbReference type="Proteomes" id="UP000289152">
    <property type="component" value="Unassembled WGS sequence"/>
</dbReference>
<feature type="compositionally biased region" description="Polar residues" evidence="1">
    <location>
        <begin position="1"/>
        <end position="14"/>
    </location>
</feature>
<keyword evidence="3" id="KW-1185">Reference proteome</keyword>
<gene>
    <name evidence="2" type="ORF">M231_04198</name>
</gene>
<feature type="region of interest" description="Disordered" evidence="1">
    <location>
        <begin position="71"/>
        <end position="100"/>
    </location>
</feature>
<feature type="compositionally biased region" description="Basic and acidic residues" evidence="1">
    <location>
        <begin position="89"/>
        <end position="100"/>
    </location>
</feature>
<feature type="region of interest" description="Disordered" evidence="1">
    <location>
        <begin position="1"/>
        <end position="24"/>
    </location>
</feature>
<dbReference type="AlphaFoldDB" id="A0A4Q1BL98"/>
<evidence type="ECO:0000313" key="3">
    <source>
        <dbReference type="Proteomes" id="UP000289152"/>
    </source>
</evidence>
<sequence length="100" mass="10540">MSQPIDPQDTNSIPSKGEDSKFLPSQSSTVAITLPALFEIANIPTLRGAMALSLDGHQSVAPWQATGWSNGGAMASNALVPSRTGHGRARLESNRKVPFP</sequence>
<dbReference type="EMBL" id="SDIL01000046">
    <property type="protein sequence ID" value="RXK38565.1"/>
    <property type="molecule type" value="Genomic_DNA"/>
</dbReference>
<evidence type="ECO:0000256" key="1">
    <source>
        <dbReference type="SAM" id="MobiDB-lite"/>
    </source>
</evidence>
<protein>
    <submittedName>
        <fullName evidence="2">Uncharacterized protein</fullName>
    </submittedName>
</protein>
<reference evidence="2 3" key="1">
    <citation type="submission" date="2016-06" db="EMBL/GenBank/DDBJ databases">
        <title>Evolution of pathogenesis and genome organization in the Tremellales.</title>
        <authorList>
            <person name="Cuomo C."/>
            <person name="Litvintseva A."/>
            <person name="Heitman J."/>
            <person name="Chen Y."/>
            <person name="Sun S."/>
            <person name="Springer D."/>
            <person name="Dromer F."/>
            <person name="Young S."/>
            <person name="Zeng Q."/>
            <person name="Chapman S."/>
            <person name="Gujja S."/>
            <person name="Saif S."/>
            <person name="Birren B."/>
        </authorList>
    </citation>
    <scope>NUCLEOTIDE SEQUENCE [LARGE SCALE GENOMIC DNA]</scope>
    <source>
        <strain evidence="2 3">ATCC 28783</strain>
    </source>
</reference>
<dbReference type="InParanoid" id="A0A4Q1BL98"/>